<name>A0A345DE99_9BURK</name>
<dbReference type="RefSeq" id="WP_157964439.1">
    <property type="nucleotide sequence ID" value="NZ_CP031124.1"/>
</dbReference>
<evidence type="ECO:0000256" key="4">
    <source>
        <dbReference type="ARBA" id="ARBA00023172"/>
    </source>
</evidence>
<proteinExistence type="inferred from homology"/>
<dbReference type="GO" id="GO:0006310">
    <property type="term" value="P:DNA recombination"/>
    <property type="evidence" value="ECO:0007669"/>
    <property type="project" value="UniProtKB-KW"/>
</dbReference>
<gene>
    <name evidence="8" type="primary">intA_4</name>
    <name evidence="8" type="ORF">DTO96_102442</name>
</gene>
<feature type="domain" description="Tyr recombinase" evidence="6">
    <location>
        <begin position="197"/>
        <end position="379"/>
    </location>
</feature>
<dbReference type="KEGG" id="hyf:DTO96_102442"/>
<dbReference type="PROSITE" id="PS51900">
    <property type="entry name" value="CB"/>
    <property type="match status" value="1"/>
</dbReference>
<dbReference type="Gene3D" id="1.10.150.130">
    <property type="match status" value="1"/>
</dbReference>
<evidence type="ECO:0000259" key="7">
    <source>
        <dbReference type="PROSITE" id="PS51900"/>
    </source>
</evidence>
<dbReference type="Proteomes" id="UP000252182">
    <property type="component" value="Chromosome"/>
</dbReference>
<dbReference type="PROSITE" id="PS51898">
    <property type="entry name" value="TYR_RECOMBINASE"/>
    <property type="match status" value="1"/>
</dbReference>
<dbReference type="SUPFAM" id="SSF56349">
    <property type="entry name" value="DNA breaking-rejoining enzymes"/>
    <property type="match status" value="1"/>
</dbReference>
<accession>A0A345DE99</accession>
<dbReference type="Pfam" id="PF22022">
    <property type="entry name" value="Phage_int_M"/>
    <property type="match status" value="1"/>
</dbReference>
<dbReference type="InterPro" id="IPR010998">
    <property type="entry name" value="Integrase_recombinase_N"/>
</dbReference>
<keyword evidence="3 5" id="KW-0238">DNA-binding</keyword>
<dbReference type="Gene3D" id="1.10.443.10">
    <property type="entry name" value="Intergrase catalytic core"/>
    <property type="match status" value="1"/>
</dbReference>
<dbReference type="CDD" id="cd00801">
    <property type="entry name" value="INT_P4_C"/>
    <property type="match status" value="1"/>
</dbReference>
<organism evidence="8 9">
    <name type="scientific">Ephemeroptericola cinctiostellae</name>
    <dbReference type="NCBI Taxonomy" id="2268024"/>
    <lineage>
        <taxon>Bacteria</taxon>
        <taxon>Pseudomonadati</taxon>
        <taxon>Pseudomonadota</taxon>
        <taxon>Betaproteobacteria</taxon>
        <taxon>Burkholderiales</taxon>
        <taxon>Burkholderiaceae</taxon>
        <taxon>Ephemeroptericola</taxon>
    </lineage>
</organism>
<dbReference type="GO" id="GO:0003677">
    <property type="term" value="F:DNA binding"/>
    <property type="evidence" value="ECO:0007669"/>
    <property type="project" value="UniProtKB-UniRule"/>
</dbReference>
<evidence type="ECO:0000313" key="9">
    <source>
        <dbReference type="Proteomes" id="UP000252182"/>
    </source>
</evidence>
<dbReference type="Pfam" id="PF13356">
    <property type="entry name" value="Arm-DNA-bind_3"/>
    <property type="match status" value="1"/>
</dbReference>
<dbReference type="InterPro" id="IPR025166">
    <property type="entry name" value="Integrase_DNA_bind_dom"/>
</dbReference>
<keyword evidence="9" id="KW-1185">Reference proteome</keyword>
<protein>
    <submittedName>
        <fullName evidence="8">Prophage integrase IntA</fullName>
    </submittedName>
</protein>
<dbReference type="InterPro" id="IPR011010">
    <property type="entry name" value="DNA_brk_join_enz"/>
</dbReference>
<dbReference type="GO" id="GO:0015074">
    <property type="term" value="P:DNA integration"/>
    <property type="evidence" value="ECO:0007669"/>
    <property type="project" value="UniProtKB-KW"/>
</dbReference>
<dbReference type="OrthoDB" id="9775880at2"/>
<feature type="domain" description="Core-binding (CB)" evidence="7">
    <location>
        <begin position="94"/>
        <end position="174"/>
    </location>
</feature>
<reference evidence="9" key="1">
    <citation type="submission" date="2018-07" db="EMBL/GenBank/DDBJ databases">
        <authorList>
            <person name="Kim H."/>
        </authorList>
    </citation>
    <scope>NUCLEOTIDE SEQUENCE [LARGE SCALE GENOMIC DNA]</scope>
    <source>
        <strain evidence="9">F02</strain>
    </source>
</reference>
<dbReference type="InterPro" id="IPR053876">
    <property type="entry name" value="Phage_int_M"/>
</dbReference>
<dbReference type="InterPro" id="IPR050808">
    <property type="entry name" value="Phage_Integrase"/>
</dbReference>
<dbReference type="InterPro" id="IPR038488">
    <property type="entry name" value="Integrase_DNA-bd_sf"/>
</dbReference>
<evidence type="ECO:0000256" key="3">
    <source>
        <dbReference type="ARBA" id="ARBA00023125"/>
    </source>
</evidence>
<evidence type="ECO:0000313" key="8">
    <source>
        <dbReference type="EMBL" id="AXF86687.1"/>
    </source>
</evidence>
<dbReference type="PANTHER" id="PTHR30629:SF2">
    <property type="entry name" value="PROPHAGE INTEGRASE INTS-RELATED"/>
    <property type="match status" value="1"/>
</dbReference>
<evidence type="ECO:0000256" key="1">
    <source>
        <dbReference type="ARBA" id="ARBA00008857"/>
    </source>
</evidence>
<dbReference type="PANTHER" id="PTHR30629">
    <property type="entry name" value="PROPHAGE INTEGRASE"/>
    <property type="match status" value="1"/>
</dbReference>
<comment type="similarity">
    <text evidence="1">Belongs to the 'phage' integrase family.</text>
</comment>
<dbReference type="Pfam" id="PF00589">
    <property type="entry name" value="Phage_integrase"/>
    <property type="match status" value="1"/>
</dbReference>
<sequence>MLTDRELKGLKPDQKQYKKYDSDGLLMIVTPAGGKLWRYRYKFGGKDLMMALGKYPAVSLLDARRLRDDCARLLSEGKNPADFKRDGRIEADGLRFEVVAREWLESNRPNWVEAYYLRTRRIVVEDLAAELIRPIDSIEPPHVLAAMLKIEKRGSTETAIRARALASRIFCYAIARGYCKFDAAAPLSGAIIAKPVVNMPAITEPREIGRLMRNIRDYQGFAVRNCLLFNAYTFMRPAEARMLEWAEIDWDAQRIEVPAEKMKMDLPLVVPMSAQVVDLLRSMQQVTGRDKYVFASKQSNVKHRKPISNATALKALRLMGYKADEMVVHGLRSMASTSLYESNMWRGEVIERQLAHVEKNKVKGAYNRAMYIDERTKMMQWYADFLDELAGK</sequence>
<evidence type="ECO:0000259" key="6">
    <source>
        <dbReference type="PROSITE" id="PS51898"/>
    </source>
</evidence>
<evidence type="ECO:0000256" key="2">
    <source>
        <dbReference type="ARBA" id="ARBA00022908"/>
    </source>
</evidence>
<dbReference type="InterPro" id="IPR013762">
    <property type="entry name" value="Integrase-like_cat_sf"/>
</dbReference>
<dbReference type="Gene3D" id="3.30.160.390">
    <property type="entry name" value="Integrase, DNA-binding domain"/>
    <property type="match status" value="1"/>
</dbReference>
<keyword evidence="2" id="KW-0229">DNA integration</keyword>
<keyword evidence="4" id="KW-0233">DNA recombination</keyword>
<evidence type="ECO:0000256" key="5">
    <source>
        <dbReference type="PROSITE-ProRule" id="PRU01248"/>
    </source>
</evidence>
<dbReference type="EMBL" id="CP031124">
    <property type="protein sequence ID" value="AXF86687.1"/>
    <property type="molecule type" value="Genomic_DNA"/>
</dbReference>
<dbReference type="InterPro" id="IPR044068">
    <property type="entry name" value="CB"/>
</dbReference>
<dbReference type="InterPro" id="IPR002104">
    <property type="entry name" value="Integrase_catalytic"/>
</dbReference>
<dbReference type="AlphaFoldDB" id="A0A345DE99"/>